<protein>
    <submittedName>
        <fullName evidence="3">Uncharacterized protein</fullName>
    </submittedName>
</protein>
<reference evidence="3 4" key="1">
    <citation type="submission" date="2020-02" db="EMBL/GenBank/DDBJ databases">
        <authorList>
            <person name="Zheng R.K."/>
            <person name="Sun C.M."/>
        </authorList>
    </citation>
    <scope>NUCLEOTIDE SEQUENCE [LARGE SCALE GENOMIC DNA]</scope>
    <source>
        <strain evidence="4">zrk23</strain>
    </source>
</reference>
<gene>
    <name evidence="3" type="ORF">G5C33_11155</name>
</gene>
<name>A0A6G6Y6D4_9SPHN</name>
<dbReference type="Proteomes" id="UP000501568">
    <property type="component" value="Chromosome"/>
</dbReference>
<organism evidence="3 4">
    <name type="scientific">Stakelama tenebrarum</name>
    <dbReference type="NCBI Taxonomy" id="2711215"/>
    <lineage>
        <taxon>Bacteria</taxon>
        <taxon>Pseudomonadati</taxon>
        <taxon>Pseudomonadota</taxon>
        <taxon>Alphaproteobacteria</taxon>
        <taxon>Sphingomonadales</taxon>
        <taxon>Sphingomonadaceae</taxon>
        <taxon>Stakelama</taxon>
    </lineage>
</organism>
<evidence type="ECO:0000256" key="1">
    <source>
        <dbReference type="SAM" id="MobiDB-lite"/>
    </source>
</evidence>
<keyword evidence="4" id="KW-1185">Reference proteome</keyword>
<proteinExistence type="predicted"/>
<evidence type="ECO:0000313" key="4">
    <source>
        <dbReference type="Proteomes" id="UP000501568"/>
    </source>
</evidence>
<dbReference type="RefSeq" id="WP_165327285.1">
    <property type="nucleotide sequence ID" value="NZ_CP049109.1"/>
</dbReference>
<accession>A0A6G6Y6D4</accession>
<evidence type="ECO:0000256" key="2">
    <source>
        <dbReference type="SAM" id="SignalP"/>
    </source>
</evidence>
<sequence>MRVIAVALLIAGISATPAAAQYYGGGTAPSARSNPIWSKPAAEMPPPAYQPGVGRDLVEIENDIRDGRAAGQLTRREARALRRQGYGIARLEGRLRHAGLTASERAELETRAALLRDDVIAARTGSRD</sequence>
<keyword evidence="2" id="KW-0732">Signal</keyword>
<feature type="signal peptide" evidence="2">
    <location>
        <begin position="1"/>
        <end position="20"/>
    </location>
</feature>
<dbReference type="KEGG" id="spzr:G5C33_11155"/>
<evidence type="ECO:0000313" key="3">
    <source>
        <dbReference type="EMBL" id="QIG80278.1"/>
    </source>
</evidence>
<feature type="chain" id="PRO_5026346976" evidence="2">
    <location>
        <begin position="21"/>
        <end position="128"/>
    </location>
</feature>
<feature type="region of interest" description="Disordered" evidence="1">
    <location>
        <begin position="34"/>
        <end position="53"/>
    </location>
</feature>
<dbReference type="AlphaFoldDB" id="A0A6G6Y6D4"/>
<dbReference type="EMBL" id="CP049109">
    <property type="protein sequence ID" value="QIG80278.1"/>
    <property type="molecule type" value="Genomic_DNA"/>
</dbReference>